<protein>
    <recommendedName>
        <fullName evidence="4">Secreted protein</fullName>
    </recommendedName>
</protein>
<comment type="caution">
    <text evidence="2">The sequence shown here is derived from an EMBL/GenBank/DDBJ whole genome shotgun (WGS) entry which is preliminary data.</text>
</comment>
<evidence type="ECO:0008006" key="4">
    <source>
        <dbReference type="Google" id="ProtNLM"/>
    </source>
</evidence>
<name>A0A9N7W4W7_PLEPL</name>
<evidence type="ECO:0000313" key="2">
    <source>
        <dbReference type="EMBL" id="CAB1460405.1"/>
    </source>
</evidence>
<evidence type="ECO:0000313" key="3">
    <source>
        <dbReference type="Proteomes" id="UP001153269"/>
    </source>
</evidence>
<accession>A0A9N7W4W7</accession>
<evidence type="ECO:0000256" key="1">
    <source>
        <dbReference type="SAM" id="SignalP"/>
    </source>
</evidence>
<gene>
    <name evidence="2" type="ORF">PLEPLA_LOCUS48256</name>
</gene>
<proteinExistence type="predicted"/>
<dbReference type="AlphaFoldDB" id="A0A9N7W4W7"/>
<feature type="chain" id="PRO_5040219978" description="Secreted protein" evidence="1">
    <location>
        <begin position="22"/>
        <end position="117"/>
    </location>
</feature>
<reference evidence="2" key="1">
    <citation type="submission" date="2020-03" db="EMBL/GenBank/DDBJ databases">
        <authorList>
            <person name="Weist P."/>
        </authorList>
    </citation>
    <scope>NUCLEOTIDE SEQUENCE</scope>
</reference>
<dbReference type="EMBL" id="CADEAL010004476">
    <property type="protein sequence ID" value="CAB1460405.1"/>
    <property type="molecule type" value="Genomic_DNA"/>
</dbReference>
<sequence length="117" mass="13465">MPVKPVVEIAVPLYLLIHVSGSVGPECFSDSRQTNKSPSRGKRRRVLCDHYQRREHIGYASALTDYRPELWRLPREEEACQQQLSFSIGNAKFPFDAEQTGTLRPEWWLPSCNFLSS</sequence>
<dbReference type="Proteomes" id="UP001153269">
    <property type="component" value="Unassembled WGS sequence"/>
</dbReference>
<keyword evidence="3" id="KW-1185">Reference proteome</keyword>
<keyword evidence="1" id="KW-0732">Signal</keyword>
<feature type="signal peptide" evidence="1">
    <location>
        <begin position="1"/>
        <end position="21"/>
    </location>
</feature>
<organism evidence="2 3">
    <name type="scientific">Pleuronectes platessa</name>
    <name type="common">European plaice</name>
    <dbReference type="NCBI Taxonomy" id="8262"/>
    <lineage>
        <taxon>Eukaryota</taxon>
        <taxon>Metazoa</taxon>
        <taxon>Chordata</taxon>
        <taxon>Craniata</taxon>
        <taxon>Vertebrata</taxon>
        <taxon>Euteleostomi</taxon>
        <taxon>Actinopterygii</taxon>
        <taxon>Neopterygii</taxon>
        <taxon>Teleostei</taxon>
        <taxon>Neoteleostei</taxon>
        <taxon>Acanthomorphata</taxon>
        <taxon>Carangaria</taxon>
        <taxon>Pleuronectiformes</taxon>
        <taxon>Pleuronectoidei</taxon>
        <taxon>Pleuronectidae</taxon>
        <taxon>Pleuronectes</taxon>
    </lineage>
</organism>